<comment type="caution">
    <text evidence="3">The sequence shown here is derived from an EMBL/GenBank/DDBJ whole genome shotgun (WGS) entry which is preliminary data.</text>
</comment>
<keyword evidence="2" id="KW-1133">Transmembrane helix</keyword>
<dbReference type="EMBL" id="QFDM01000001">
    <property type="protein sequence ID" value="MCM2464911.1"/>
    <property type="molecule type" value="Genomic_DNA"/>
</dbReference>
<sequence length="84" mass="8737">MIEIYQQKMATILTVAIQTLVVGGLITCIVVGAQDRPSPVDSPAVEGRDADYLPGNASPAAYPVVGHQPEGMPGAGEGTRSFRV</sequence>
<proteinExistence type="predicted"/>
<evidence type="ECO:0000256" key="1">
    <source>
        <dbReference type="SAM" id="MobiDB-lite"/>
    </source>
</evidence>
<protein>
    <recommendedName>
        <fullName evidence="5">Secreted protein</fullName>
    </recommendedName>
</protein>
<organism evidence="3 4">
    <name type="scientific">Methanoculleus oceani</name>
    <dbReference type="NCBI Taxonomy" id="2184756"/>
    <lineage>
        <taxon>Archaea</taxon>
        <taxon>Methanobacteriati</taxon>
        <taxon>Methanobacteriota</taxon>
        <taxon>Stenosarchaea group</taxon>
        <taxon>Methanomicrobia</taxon>
        <taxon>Methanomicrobiales</taxon>
        <taxon>Methanomicrobiaceae</taxon>
        <taxon>Methanoculleus</taxon>
    </lineage>
</organism>
<keyword evidence="4" id="KW-1185">Reference proteome</keyword>
<name>A0ABD4TAS9_9EURY</name>
<feature type="transmembrane region" description="Helical" evidence="2">
    <location>
        <begin position="12"/>
        <end position="33"/>
    </location>
</feature>
<keyword evidence="2" id="KW-0812">Transmembrane</keyword>
<dbReference type="AlphaFoldDB" id="A0ABD4TAS9"/>
<keyword evidence="2" id="KW-0472">Membrane</keyword>
<feature type="region of interest" description="Disordered" evidence="1">
    <location>
        <begin position="63"/>
        <end position="84"/>
    </location>
</feature>
<evidence type="ECO:0008006" key="5">
    <source>
        <dbReference type="Google" id="ProtNLM"/>
    </source>
</evidence>
<dbReference type="Proteomes" id="UP001523230">
    <property type="component" value="Unassembled WGS sequence"/>
</dbReference>
<evidence type="ECO:0000313" key="3">
    <source>
        <dbReference type="EMBL" id="MCM2464911.1"/>
    </source>
</evidence>
<evidence type="ECO:0000313" key="4">
    <source>
        <dbReference type="Proteomes" id="UP001523230"/>
    </source>
</evidence>
<dbReference type="RefSeq" id="WP_250986168.1">
    <property type="nucleotide sequence ID" value="NZ_QFDM01000001.1"/>
</dbReference>
<accession>A0ABD4TAS9</accession>
<gene>
    <name evidence="3" type="ORF">DIC75_01045</name>
</gene>
<reference evidence="3 4" key="1">
    <citation type="submission" date="2018-05" db="EMBL/GenBank/DDBJ databases">
        <title>Isolation and characterization of genus Methanoculleus species and their viruses from deep sea marine sediment offshore southwestern Taiwan.</title>
        <authorList>
            <person name="Wei W.-H."/>
            <person name="Chen W.-C."/>
            <person name="Lai M.-C."/>
            <person name="Chen S.-C."/>
        </authorList>
    </citation>
    <scope>NUCLEOTIDE SEQUENCE [LARGE SCALE GENOMIC DNA]</scope>
    <source>
        <strain evidence="3 4">CWC-02</strain>
    </source>
</reference>
<evidence type="ECO:0000256" key="2">
    <source>
        <dbReference type="SAM" id="Phobius"/>
    </source>
</evidence>